<keyword evidence="1" id="KW-0560">Oxidoreductase</keyword>
<dbReference type="Proteomes" id="UP000502823">
    <property type="component" value="Unassembled WGS sequence"/>
</dbReference>
<protein>
    <recommendedName>
        <fullName evidence="1">Fatty acyl-CoA reductase</fullName>
        <ecNumber evidence="1">1.2.1.84</ecNumber>
    </recommendedName>
</protein>
<dbReference type="PANTHER" id="PTHR11011">
    <property type="entry name" value="MALE STERILITY PROTEIN 2-RELATED"/>
    <property type="match status" value="1"/>
</dbReference>
<evidence type="ECO:0000259" key="2">
    <source>
        <dbReference type="Pfam" id="PF07993"/>
    </source>
</evidence>
<organism evidence="3 4">
    <name type="scientific">Coptotermes formosanus</name>
    <name type="common">Formosan subterranean termite</name>
    <dbReference type="NCBI Taxonomy" id="36987"/>
    <lineage>
        <taxon>Eukaryota</taxon>
        <taxon>Metazoa</taxon>
        <taxon>Ecdysozoa</taxon>
        <taxon>Arthropoda</taxon>
        <taxon>Hexapoda</taxon>
        <taxon>Insecta</taxon>
        <taxon>Pterygota</taxon>
        <taxon>Neoptera</taxon>
        <taxon>Polyneoptera</taxon>
        <taxon>Dictyoptera</taxon>
        <taxon>Blattodea</taxon>
        <taxon>Blattoidea</taxon>
        <taxon>Termitoidae</taxon>
        <taxon>Rhinotermitidae</taxon>
        <taxon>Coptotermes</taxon>
    </lineage>
</organism>
<dbReference type="Pfam" id="PF07993">
    <property type="entry name" value="NAD_binding_4"/>
    <property type="match status" value="2"/>
</dbReference>
<feature type="domain" description="Thioester reductase (TE)" evidence="2">
    <location>
        <begin position="139"/>
        <end position="177"/>
    </location>
</feature>
<dbReference type="GO" id="GO:0080019">
    <property type="term" value="F:alcohol-forming very long-chain fatty acyl-CoA reductase activity"/>
    <property type="evidence" value="ECO:0007669"/>
    <property type="project" value="InterPro"/>
</dbReference>
<dbReference type="GO" id="GO:0102965">
    <property type="term" value="F:alcohol-forming long-chain fatty acyl-CoA reductase activity"/>
    <property type="evidence" value="ECO:0007669"/>
    <property type="project" value="UniProtKB-EC"/>
</dbReference>
<feature type="non-terminal residue" evidence="3">
    <location>
        <position position="178"/>
    </location>
</feature>
<gene>
    <name evidence="3" type="ORF">Cfor_03162</name>
</gene>
<keyword evidence="1" id="KW-0444">Lipid biosynthesis</keyword>
<feature type="non-terminal residue" evidence="3">
    <location>
        <position position="1"/>
    </location>
</feature>
<dbReference type="PANTHER" id="PTHR11011:SF45">
    <property type="entry name" value="FATTY ACYL-COA REDUCTASE CG8306-RELATED"/>
    <property type="match status" value="1"/>
</dbReference>
<dbReference type="Gene3D" id="3.40.50.720">
    <property type="entry name" value="NAD(P)-binding Rossmann-like Domain"/>
    <property type="match status" value="1"/>
</dbReference>
<proteinExistence type="inferred from homology"/>
<dbReference type="OrthoDB" id="429813at2759"/>
<dbReference type="InterPro" id="IPR026055">
    <property type="entry name" value="FAR"/>
</dbReference>
<dbReference type="EC" id="1.2.1.84" evidence="1"/>
<comment type="catalytic activity">
    <reaction evidence="1">
        <text>a long-chain fatty acyl-CoA + 2 NADPH + 2 H(+) = a long-chain primary fatty alcohol + 2 NADP(+) + CoA</text>
        <dbReference type="Rhea" id="RHEA:52716"/>
        <dbReference type="ChEBI" id="CHEBI:15378"/>
        <dbReference type="ChEBI" id="CHEBI:57287"/>
        <dbReference type="ChEBI" id="CHEBI:57783"/>
        <dbReference type="ChEBI" id="CHEBI:58349"/>
        <dbReference type="ChEBI" id="CHEBI:77396"/>
        <dbReference type="ChEBI" id="CHEBI:83139"/>
        <dbReference type="EC" id="1.2.1.84"/>
    </reaction>
</comment>
<dbReference type="InterPro" id="IPR013120">
    <property type="entry name" value="FAR_NAD-bd"/>
</dbReference>
<dbReference type="InParanoid" id="A0A6L2PPY3"/>
<feature type="domain" description="Thioester reductase (TE)" evidence="2">
    <location>
        <begin position="89"/>
        <end position="130"/>
    </location>
</feature>
<keyword evidence="4" id="KW-1185">Reference proteome</keyword>
<evidence type="ECO:0000313" key="4">
    <source>
        <dbReference type="Proteomes" id="UP000502823"/>
    </source>
</evidence>
<evidence type="ECO:0000313" key="3">
    <source>
        <dbReference type="EMBL" id="GFG33610.1"/>
    </source>
</evidence>
<dbReference type="InterPro" id="IPR036291">
    <property type="entry name" value="NAD(P)-bd_dom_sf"/>
</dbReference>
<name>A0A6L2PPY3_COPFO</name>
<dbReference type="SUPFAM" id="SSF51735">
    <property type="entry name" value="NAD(P)-binding Rossmann-fold domains"/>
    <property type="match status" value="1"/>
</dbReference>
<keyword evidence="1" id="KW-0443">Lipid metabolism</keyword>
<evidence type="ECO:0000256" key="1">
    <source>
        <dbReference type="RuleBase" id="RU363097"/>
    </source>
</evidence>
<sequence>RPLRLKCLPYRRTSTRRVLQCVLLSHRVCLKQTEGPLTGRGRLTGTRLLKAGMMFNVIDKYQSKMGDRGKLKEQTPEIREFFAGRTVFITGGTGFLGAVLLEKLLRACPEIATVYLLVRPRRLSSARDRVSILLDSPSGLAISEEDRRVLTDNVSVVFHAAATINFNASLQSAVNTNL</sequence>
<reference evidence="4" key="1">
    <citation type="submission" date="2020-01" db="EMBL/GenBank/DDBJ databases">
        <title>Draft genome sequence of the Termite Coptotermes fromosanus.</title>
        <authorList>
            <person name="Itakura S."/>
            <person name="Yosikawa Y."/>
            <person name="Umezawa K."/>
        </authorList>
    </citation>
    <scope>NUCLEOTIDE SEQUENCE [LARGE SCALE GENOMIC DNA]</scope>
</reference>
<accession>A0A6L2PPY3</accession>
<comment type="similarity">
    <text evidence="1">Belongs to the fatty acyl-CoA reductase family.</text>
</comment>
<dbReference type="GO" id="GO:0005777">
    <property type="term" value="C:peroxisome"/>
    <property type="evidence" value="ECO:0007669"/>
    <property type="project" value="TreeGrafter"/>
</dbReference>
<dbReference type="AlphaFoldDB" id="A0A6L2PPY3"/>
<keyword evidence="1" id="KW-0521">NADP</keyword>
<dbReference type="GO" id="GO:0035336">
    <property type="term" value="P:long-chain fatty-acyl-CoA metabolic process"/>
    <property type="evidence" value="ECO:0007669"/>
    <property type="project" value="TreeGrafter"/>
</dbReference>
<comment type="caution">
    <text evidence="3">The sequence shown here is derived from an EMBL/GenBank/DDBJ whole genome shotgun (WGS) entry which is preliminary data.</text>
</comment>
<comment type="function">
    <text evidence="1">Catalyzes the reduction of fatty acyl-CoA to fatty alcohols.</text>
</comment>
<dbReference type="EMBL" id="BLKM01000442">
    <property type="protein sequence ID" value="GFG33610.1"/>
    <property type="molecule type" value="Genomic_DNA"/>
</dbReference>